<sequence length="161" mass="17320">MKLGDREGLRELAARLMEMLRLEAEEERLYLASRGASSAERTAERACCEGEPDGGAEGASAEAFALPPSDLFALISQALARLEAGGQLSVLLSGSRADKELSFVIAELEREWDRGRETPNGAEEENIAFRPGAIEVDSIAGRGTTFTIRLPEEGLGEQHSS</sequence>
<gene>
    <name evidence="2" type="ORF">E6C55_01425</name>
</gene>
<proteinExistence type="predicted"/>
<dbReference type="AlphaFoldDB" id="A0A4S4C9C6"/>
<organism evidence="2 3">
    <name type="scientific">Cohnella fermenti</name>
    <dbReference type="NCBI Taxonomy" id="2565925"/>
    <lineage>
        <taxon>Bacteria</taxon>
        <taxon>Bacillati</taxon>
        <taxon>Bacillota</taxon>
        <taxon>Bacilli</taxon>
        <taxon>Bacillales</taxon>
        <taxon>Paenibacillaceae</taxon>
        <taxon>Cohnella</taxon>
    </lineage>
</organism>
<name>A0A4S4C9C6_9BACL</name>
<dbReference type="OrthoDB" id="8807260at2"/>
<comment type="caution">
    <text evidence="2">The sequence shown here is derived from an EMBL/GenBank/DDBJ whole genome shotgun (WGS) entry which is preliminary data.</text>
</comment>
<protein>
    <submittedName>
        <fullName evidence="2">Uncharacterized protein</fullName>
    </submittedName>
</protein>
<dbReference type="RefSeq" id="WP_136367977.1">
    <property type="nucleotide sequence ID" value="NZ_SSOB01000001.1"/>
</dbReference>
<dbReference type="EMBL" id="SSOB01000001">
    <property type="protein sequence ID" value="THF84662.1"/>
    <property type="molecule type" value="Genomic_DNA"/>
</dbReference>
<keyword evidence="3" id="KW-1185">Reference proteome</keyword>
<evidence type="ECO:0000313" key="2">
    <source>
        <dbReference type="EMBL" id="THF84662.1"/>
    </source>
</evidence>
<accession>A0A4S4C9C6</accession>
<feature type="region of interest" description="Disordered" evidence="1">
    <location>
        <begin position="34"/>
        <end position="60"/>
    </location>
</feature>
<dbReference type="Proteomes" id="UP000310636">
    <property type="component" value="Unassembled WGS sequence"/>
</dbReference>
<evidence type="ECO:0000313" key="3">
    <source>
        <dbReference type="Proteomes" id="UP000310636"/>
    </source>
</evidence>
<reference evidence="2 3" key="1">
    <citation type="submission" date="2019-04" db="EMBL/GenBank/DDBJ databases">
        <title>Cohnella sp. nov. isolated from preserved vegetables.</title>
        <authorList>
            <person name="Lin S.-Y."/>
            <person name="Hung M.-H."/>
            <person name="Young C.-C."/>
        </authorList>
    </citation>
    <scope>NUCLEOTIDE SEQUENCE [LARGE SCALE GENOMIC DNA]</scope>
    <source>
        <strain evidence="2 3">CC-MHH1044</strain>
    </source>
</reference>
<evidence type="ECO:0000256" key="1">
    <source>
        <dbReference type="SAM" id="MobiDB-lite"/>
    </source>
</evidence>